<dbReference type="InterPro" id="IPR050281">
    <property type="entry name" value="Flavin_monoamine_oxidase"/>
</dbReference>
<dbReference type="HOGENOM" id="CLU_1848584_0_0_1"/>
<evidence type="ECO:0000313" key="2">
    <source>
        <dbReference type="EnsemblPlants" id="Solyc05g024070.1.1"/>
    </source>
</evidence>
<reference evidence="2" key="2">
    <citation type="submission" date="2015-06" db="UniProtKB">
        <authorList>
            <consortium name="EnsemblPlants"/>
        </authorList>
    </citation>
    <scope>IDENTIFICATION</scope>
    <source>
        <strain evidence="2">cv. Heinz 1706</strain>
    </source>
</reference>
<evidence type="ECO:0000313" key="3">
    <source>
        <dbReference type="Proteomes" id="UP000004994"/>
    </source>
</evidence>
<dbReference type="InParanoid" id="K4BZP5"/>
<dbReference type="eggNOG" id="KOG0029">
    <property type="taxonomic scope" value="Eukaryota"/>
</dbReference>
<reference evidence="2" key="1">
    <citation type="journal article" date="2012" name="Nature">
        <title>The tomato genome sequence provides insights into fleshy fruit evolution.</title>
        <authorList>
            <consortium name="Tomato Genome Consortium"/>
        </authorList>
    </citation>
    <scope>NUCLEOTIDE SEQUENCE [LARGE SCALE GENOMIC DNA]</scope>
    <source>
        <strain evidence="2">cv. Heinz 1706</strain>
    </source>
</reference>
<dbReference type="EnsemblPlants" id="Solyc05g024070.1.1">
    <property type="protein sequence ID" value="Solyc05g024070.1.1"/>
    <property type="gene ID" value="Solyc05g024070.1"/>
</dbReference>
<dbReference type="PaxDb" id="4081-Solyc05g024070.1.1"/>
<keyword evidence="3" id="KW-1185">Reference proteome</keyword>
<dbReference type="PANTHER" id="PTHR10742">
    <property type="entry name" value="FLAVIN MONOAMINE OXIDASE"/>
    <property type="match status" value="1"/>
</dbReference>
<protein>
    <submittedName>
        <fullName evidence="2">Uncharacterized protein</fullName>
    </submittedName>
</protein>
<comment type="similarity">
    <text evidence="1">Belongs to the flavin monoamine oxidase family.</text>
</comment>
<dbReference type="Gramene" id="Solyc05g024070.1.1">
    <property type="protein sequence ID" value="Solyc05g024070.1.1"/>
    <property type="gene ID" value="Solyc05g024070.1"/>
</dbReference>
<evidence type="ECO:0000256" key="1">
    <source>
        <dbReference type="ARBA" id="ARBA00005995"/>
    </source>
</evidence>
<proteinExistence type="inferred from homology"/>
<dbReference type="Proteomes" id="UP000004994">
    <property type="component" value="Chromosome 5"/>
</dbReference>
<dbReference type="STRING" id="4081.K4BZP5"/>
<name>K4BZP5_SOLLC</name>
<dbReference type="PhylomeDB" id="K4BZP5"/>
<sequence>MEGENKIVVADLGGSVVTGILGNQLGLLARQLSYTLHMMLDKASKVKQNLYPIIYLGEALETLRKDFTVAMNNEEMSFFHWHLVNLEYANAGLLSNHSLVFWDQDDPYDFGGDHCLLPDVNGKLVHSLSENVPIIFHTS</sequence>
<organism evidence="2">
    <name type="scientific">Solanum lycopersicum</name>
    <name type="common">Tomato</name>
    <name type="synonym">Lycopersicon esculentum</name>
    <dbReference type="NCBI Taxonomy" id="4081"/>
    <lineage>
        <taxon>Eukaryota</taxon>
        <taxon>Viridiplantae</taxon>
        <taxon>Streptophyta</taxon>
        <taxon>Embryophyta</taxon>
        <taxon>Tracheophyta</taxon>
        <taxon>Spermatophyta</taxon>
        <taxon>Magnoliopsida</taxon>
        <taxon>eudicotyledons</taxon>
        <taxon>Gunneridae</taxon>
        <taxon>Pentapetalae</taxon>
        <taxon>asterids</taxon>
        <taxon>lamiids</taxon>
        <taxon>Solanales</taxon>
        <taxon>Solanaceae</taxon>
        <taxon>Solanoideae</taxon>
        <taxon>Solaneae</taxon>
        <taxon>Solanum</taxon>
        <taxon>Solanum subgen. Lycopersicon</taxon>
    </lineage>
</organism>
<accession>K4BZP5</accession>
<dbReference type="AlphaFoldDB" id="K4BZP5"/>
<dbReference type="PANTHER" id="PTHR10742:SF260">
    <property type="entry name" value="PROTEIN FLOWERING LOCUS D"/>
    <property type="match status" value="1"/>
</dbReference>